<dbReference type="RefSeq" id="WP_092570636.1">
    <property type="nucleotide sequence ID" value="NZ_FOEN01000002.1"/>
</dbReference>
<keyword evidence="4 7" id="KW-0812">Transmembrane</keyword>
<sequence length="287" mass="31844">MRNFKIIKTKNHFKVKDIYYHLLILILLLIVVTAFLAPVLFPINLADTNLLNRLALPHFINRESKHLIGTDQLGRDVFIRLIYAVKSTIQISFVGMSIALCIGTILGLISGYYGGLLDTIITFINNAMLSIPTTFIGIIASVILGANASTIIWVIAFSGWSGFCRLVRGLVMQLKNAPFIEAGEMIGIGKIRLVFRHILPNIASPLIVLATSSLSSFILLESTLSFLGLGIQPPNTSLGVMISEGRDFLMTHWWLAIIPSLFMIIIILCISLLGDWLRDKLDPKINR</sequence>
<dbReference type="PANTHER" id="PTHR43386:SF26">
    <property type="entry name" value="ABC TRANSPORTER PERMEASE PROTEIN"/>
    <property type="match status" value="1"/>
</dbReference>
<protein>
    <submittedName>
        <fullName evidence="9">Peptide/nickel transport system permease protein</fullName>
    </submittedName>
</protein>
<dbReference type="GO" id="GO:0005886">
    <property type="term" value="C:plasma membrane"/>
    <property type="evidence" value="ECO:0007669"/>
    <property type="project" value="UniProtKB-SubCell"/>
</dbReference>
<evidence type="ECO:0000256" key="3">
    <source>
        <dbReference type="ARBA" id="ARBA00022475"/>
    </source>
</evidence>
<dbReference type="InterPro" id="IPR035906">
    <property type="entry name" value="MetI-like_sf"/>
</dbReference>
<proteinExistence type="inferred from homology"/>
<name>A0A1H9B5G0_9LACT</name>
<dbReference type="Gene3D" id="1.10.3720.10">
    <property type="entry name" value="MetI-like"/>
    <property type="match status" value="1"/>
</dbReference>
<feature type="domain" description="ABC transmembrane type-1" evidence="8">
    <location>
        <begin position="85"/>
        <end position="274"/>
    </location>
</feature>
<feature type="transmembrane region" description="Helical" evidence="7">
    <location>
        <begin position="253"/>
        <end position="277"/>
    </location>
</feature>
<dbReference type="Proteomes" id="UP000198833">
    <property type="component" value="Unassembled WGS sequence"/>
</dbReference>
<keyword evidence="3" id="KW-1003">Cell membrane</keyword>
<dbReference type="GO" id="GO:0055085">
    <property type="term" value="P:transmembrane transport"/>
    <property type="evidence" value="ECO:0007669"/>
    <property type="project" value="InterPro"/>
</dbReference>
<dbReference type="OrthoDB" id="9797472at2"/>
<evidence type="ECO:0000256" key="4">
    <source>
        <dbReference type="ARBA" id="ARBA00022692"/>
    </source>
</evidence>
<dbReference type="SUPFAM" id="SSF161098">
    <property type="entry name" value="MetI-like"/>
    <property type="match status" value="1"/>
</dbReference>
<keyword evidence="10" id="KW-1185">Reference proteome</keyword>
<gene>
    <name evidence="9" type="ORF">SAMN04488558_102167</name>
</gene>
<dbReference type="CDD" id="cd06261">
    <property type="entry name" value="TM_PBP2"/>
    <property type="match status" value="1"/>
</dbReference>
<keyword evidence="6 7" id="KW-0472">Membrane</keyword>
<dbReference type="PROSITE" id="PS50928">
    <property type="entry name" value="ABC_TM1"/>
    <property type="match status" value="1"/>
</dbReference>
<evidence type="ECO:0000256" key="5">
    <source>
        <dbReference type="ARBA" id="ARBA00022989"/>
    </source>
</evidence>
<feature type="transmembrane region" description="Helical" evidence="7">
    <location>
        <begin position="20"/>
        <end position="41"/>
    </location>
</feature>
<organism evidence="9 10">
    <name type="scientific">Ignavigranum ruoffiae</name>
    <dbReference type="NCBI Taxonomy" id="89093"/>
    <lineage>
        <taxon>Bacteria</taxon>
        <taxon>Bacillati</taxon>
        <taxon>Bacillota</taxon>
        <taxon>Bacilli</taxon>
        <taxon>Lactobacillales</taxon>
        <taxon>Aerococcaceae</taxon>
        <taxon>Ignavigranum</taxon>
    </lineage>
</organism>
<dbReference type="STRING" id="89093.SAMN04488558_102167"/>
<accession>A0A1H9B5G0</accession>
<evidence type="ECO:0000256" key="6">
    <source>
        <dbReference type="ARBA" id="ARBA00023136"/>
    </source>
</evidence>
<feature type="transmembrane region" description="Helical" evidence="7">
    <location>
        <begin position="91"/>
        <end position="113"/>
    </location>
</feature>
<dbReference type="InterPro" id="IPR050366">
    <property type="entry name" value="BP-dependent_transpt_permease"/>
</dbReference>
<evidence type="ECO:0000256" key="1">
    <source>
        <dbReference type="ARBA" id="ARBA00004651"/>
    </source>
</evidence>
<evidence type="ECO:0000313" key="10">
    <source>
        <dbReference type="Proteomes" id="UP000198833"/>
    </source>
</evidence>
<dbReference type="Pfam" id="PF00528">
    <property type="entry name" value="BPD_transp_1"/>
    <property type="match status" value="1"/>
</dbReference>
<feature type="transmembrane region" description="Helical" evidence="7">
    <location>
        <begin position="150"/>
        <end position="167"/>
    </location>
</feature>
<comment type="subcellular location">
    <subcellularLocation>
        <location evidence="1 7">Cell membrane</location>
        <topology evidence="1 7">Multi-pass membrane protein</topology>
    </subcellularLocation>
</comment>
<keyword evidence="5 7" id="KW-1133">Transmembrane helix</keyword>
<dbReference type="InterPro" id="IPR000515">
    <property type="entry name" value="MetI-like"/>
</dbReference>
<feature type="transmembrane region" description="Helical" evidence="7">
    <location>
        <begin position="120"/>
        <end position="144"/>
    </location>
</feature>
<feature type="transmembrane region" description="Helical" evidence="7">
    <location>
        <begin position="198"/>
        <end position="220"/>
    </location>
</feature>
<evidence type="ECO:0000256" key="7">
    <source>
        <dbReference type="RuleBase" id="RU363032"/>
    </source>
</evidence>
<keyword evidence="2 7" id="KW-0813">Transport</keyword>
<evidence type="ECO:0000313" key="9">
    <source>
        <dbReference type="EMBL" id="SEP83941.1"/>
    </source>
</evidence>
<evidence type="ECO:0000259" key="8">
    <source>
        <dbReference type="PROSITE" id="PS50928"/>
    </source>
</evidence>
<dbReference type="AlphaFoldDB" id="A0A1H9B5G0"/>
<comment type="similarity">
    <text evidence="7">Belongs to the binding-protein-dependent transport system permease family.</text>
</comment>
<dbReference type="PANTHER" id="PTHR43386">
    <property type="entry name" value="OLIGOPEPTIDE TRANSPORT SYSTEM PERMEASE PROTEIN APPC"/>
    <property type="match status" value="1"/>
</dbReference>
<evidence type="ECO:0000256" key="2">
    <source>
        <dbReference type="ARBA" id="ARBA00022448"/>
    </source>
</evidence>
<reference evidence="9 10" key="1">
    <citation type="submission" date="2016-10" db="EMBL/GenBank/DDBJ databases">
        <authorList>
            <person name="de Groot N.N."/>
        </authorList>
    </citation>
    <scope>NUCLEOTIDE SEQUENCE [LARGE SCALE GENOMIC DNA]</scope>
    <source>
        <strain evidence="9 10">DSM 15695</strain>
    </source>
</reference>
<dbReference type="EMBL" id="FOEN01000002">
    <property type="protein sequence ID" value="SEP83941.1"/>
    <property type="molecule type" value="Genomic_DNA"/>
</dbReference>